<dbReference type="GO" id="GO:0005615">
    <property type="term" value="C:extracellular space"/>
    <property type="evidence" value="ECO:0007669"/>
    <property type="project" value="TreeGrafter"/>
</dbReference>
<reference evidence="1 2" key="1">
    <citation type="submission" date="2020-08" db="EMBL/GenBank/DDBJ databases">
        <title>Genomic Encyclopedia of Type Strains, Phase IV (KMG-IV): sequencing the most valuable type-strain genomes for metagenomic binning, comparative biology and taxonomic classification.</title>
        <authorList>
            <person name="Goeker M."/>
        </authorList>
    </citation>
    <scope>NUCLEOTIDE SEQUENCE [LARGE SCALE GENOMIC DNA]</scope>
    <source>
        <strain evidence="1 2">DSM 100039</strain>
    </source>
</reference>
<evidence type="ECO:0000313" key="1">
    <source>
        <dbReference type="EMBL" id="MBB6412853.1"/>
    </source>
</evidence>
<proteinExistence type="predicted"/>
<evidence type="ECO:0008006" key="3">
    <source>
        <dbReference type="Google" id="ProtNLM"/>
    </source>
</evidence>
<dbReference type="AlphaFoldDB" id="A0A841PGW0"/>
<evidence type="ECO:0000313" key="2">
    <source>
        <dbReference type="Proteomes" id="UP000556329"/>
    </source>
</evidence>
<keyword evidence="2" id="KW-1185">Reference proteome</keyword>
<dbReference type="PANTHER" id="PTHR21131">
    <property type="entry name" value="SERINE-TYPE ENDOPEPTIDASE INHIBITOR"/>
    <property type="match status" value="1"/>
</dbReference>
<gene>
    <name evidence="1" type="ORF">HNQ71_005545</name>
</gene>
<dbReference type="Proteomes" id="UP000556329">
    <property type="component" value="Unassembled WGS sequence"/>
</dbReference>
<comment type="caution">
    <text evidence="1">The sequence shown here is derived from an EMBL/GenBank/DDBJ whole genome shotgun (WGS) entry which is preliminary data.</text>
</comment>
<dbReference type="PANTHER" id="PTHR21131:SF0">
    <property type="entry name" value="GEO10195P1-RELATED"/>
    <property type="match status" value="1"/>
</dbReference>
<sequence length="221" mass="24828">MDGSWSGRKSRCLDWCGRRTGSDLAGRTTARRCTCCRKGGRRGRRHGSRRWRPYPGNPCRGWHCRIARRPRPYRVHCLCSRRSQASRAIRRRSEVKQVQCLFARPSTCLLVAALLPACTVAVDHPRPVPPRPQACTFQHAPVCGRRGERLQTFGNACMARAQGFQVVSNGQCRISRPTQPIACTRQFAPVCASRSGRLRTFSNACLARADGFRPVHAGRCR</sequence>
<accession>A0A841PGW0</accession>
<organism evidence="1 2">
    <name type="scientific">Mesorhizobium sangaii</name>
    <dbReference type="NCBI Taxonomy" id="505389"/>
    <lineage>
        <taxon>Bacteria</taxon>
        <taxon>Pseudomonadati</taxon>
        <taxon>Pseudomonadota</taxon>
        <taxon>Alphaproteobacteria</taxon>
        <taxon>Hyphomicrobiales</taxon>
        <taxon>Phyllobacteriaceae</taxon>
        <taxon>Mesorhizobium</taxon>
    </lineage>
</organism>
<dbReference type="InterPro" id="IPR036058">
    <property type="entry name" value="Kazal_dom_sf"/>
</dbReference>
<dbReference type="Gene3D" id="3.30.60.30">
    <property type="match status" value="2"/>
</dbReference>
<dbReference type="InterPro" id="IPR053265">
    <property type="entry name" value="Serpin"/>
</dbReference>
<protein>
    <recommendedName>
        <fullName evidence="3">Kazal-like domain-containing protein</fullName>
    </recommendedName>
</protein>
<name>A0A841PGW0_9HYPH</name>
<dbReference type="SUPFAM" id="SSF100895">
    <property type="entry name" value="Kazal-type serine protease inhibitors"/>
    <property type="match status" value="2"/>
</dbReference>
<dbReference type="EMBL" id="JACHEF010000006">
    <property type="protein sequence ID" value="MBB6412853.1"/>
    <property type="molecule type" value="Genomic_DNA"/>
</dbReference>